<dbReference type="InterPro" id="IPR053158">
    <property type="entry name" value="CapK_Type1_Caps_Biosynth"/>
</dbReference>
<organism evidence="1 2">
    <name type="scientific">Asticcacaulis aquaticus</name>
    <dbReference type="NCBI Taxonomy" id="2984212"/>
    <lineage>
        <taxon>Bacteria</taxon>
        <taxon>Pseudomonadati</taxon>
        <taxon>Pseudomonadota</taxon>
        <taxon>Alphaproteobacteria</taxon>
        <taxon>Caulobacterales</taxon>
        <taxon>Caulobacteraceae</taxon>
        <taxon>Asticcacaulis</taxon>
    </lineage>
</organism>
<dbReference type="EMBL" id="JAQQKX010000013">
    <property type="protein sequence ID" value="MDC7684597.1"/>
    <property type="molecule type" value="Genomic_DNA"/>
</dbReference>
<dbReference type="SUPFAM" id="SSF56801">
    <property type="entry name" value="Acetyl-CoA synthetase-like"/>
    <property type="match status" value="1"/>
</dbReference>
<dbReference type="Proteomes" id="UP001214854">
    <property type="component" value="Unassembled WGS sequence"/>
</dbReference>
<sequence length="392" mass="43195">MAEAGAFLSAYTTALISRRWSRATIARHQARLWQRKRVELRAVPAYAEVTGDALTDFQVTDIAAFRTRFDAFASGVTYTEAEALATAAETGVAQSPGLRAGFSTGTSGGTRGLFVTTPVERAAYMGQLLGKLLTPIELMRYRRVALCLRAPNDLYRSKRFDLRFFPLNGDADEIEAFDPEILIAPPQVLLKLRTLPSLRRVFYGAETLNVVERDGIAARLGVRPDPIYQATEGFLGAPCRLGTLHLNEDSLIVETEPLGDQGRFRPVVTDLRRRSQAVIRLRLDDILQDTVCACGSALRAVRPVEGRVQDIWRWGAQTVFPGEVEARVSPGLPSDQGWTATGRPNGIVFACAHDDDASAVAAALARFGQPVQRTAWDPAQGYPKRRHVRWMS</sequence>
<accession>A0ABT5HWZ6</accession>
<dbReference type="GO" id="GO:0051301">
    <property type="term" value="P:cell division"/>
    <property type="evidence" value="ECO:0007669"/>
    <property type="project" value="UniProtKB-KW"/>
</dbReference>
<keyword evidence="1" id="KW-0131">Cell cycle</keyword>
<dbReference type="RefSeq" id="WP_272749068.1">
    <property type="nucleotide sequence ID" value="NZ_JAQQKX010000013.1"/>
</dbReference>
<name>A0ABT5HWZ6_9CAUL</name>
<keyword evidence="2" id="KW-1185">Reference proteome</keyword>
<proteinExistence type="predicted"/>
<evidence type="ECO:0000313" key="1">
    <source>
        <dbReference type="EMBL" id="MDC7684597.1"/>
    </source>
</evidence>
<keyword evidence="1" id="KW-0132">Cell division</keyword>
<gene>
    <name evidence="1" type="ORF">PQU92_15030</name>
</gene>
<dbReference type="PANTHER" id="PTHR36932">
    <property type="entry name" value="CAPSULAR POLYSACCHARIDE BIOSYNTHESIS PROTEIN"/>
    <property type="match status" value="1"/>
</dbReference>
<dbReference type="Gene3D" id="3.40.50.12780">
    <property type="entry name" value="N-terminal domain of ligase-like"/>
    <property type="match status" value="1"/>
</dbReference>
<dbReference type="PANTHER" id="PTHR36932:SF1">
    <property type="entry name" value="CAPSULAR POLYSACCHARIDE BIOSYNTHESIS PROTEIN"/>
    <property type="match status" value="1"/>
</dbReference>
<evidence type="ECO:0000313" key="2">
    <source>
        <dbReference type="Proteomes" id="UP001214854"/>
    </source>
</evidence>
<protein>
    <submittedName>
        <fullName evidence="1">Cell division protein FtsA</fullName>
    </submittedName>
</protein>
<reference evidence="1 2" key="1">
    <citation type="submission" date="2023-01" db="EMBL/GenBank/DDBJ databases">
        <title>Novel species of the genus Asticcacaulis isolated from rivers.</title>
        <authorList>
            <person name="Lu H."/>
        </authorList>
    </citation>
    <scope>NUCLEOTIDE SEQUENCE [LARGE SCALE GENOMIC DNA]</scope>
    <source>
        <strain evidence="1 2">BYS171W</strain>
    </source>
</reference>
<comment type="caution">
    <text evidence="1">The sequence shown here is derived from an EMBL/GenBank/DDBJ whole genome shotgun (WGS) entry which is preliminary data.</text>
</comment>
<dbReference type="InterPro" id="IPR042099">
    <property type="entry name" value="ANL_N_sf"/>
</dbReference>